<keyword evidence="7" id="KW-0963">Cytoplasm</keyword>
<dbReference type="EMBL" id="CP022384">
    <property type="protein sequence ID" value="ATA81517.1"/>
    <property type="molecule type" value="Genomic_DNA"/>
</dbReference>
<feature type="binding site" evidence="7">
    <location>
        <position position="189"/>
    </location>
    <ligand>
        <name>Fe(2+)</name>
        <dbReference type="ChEBI" id="CHEBI:29033"/>
    </ligand>
</feature>
<keyword evidence="2 7" id="KW-0408">Iron</keyword>
<sequence length="338" mass="38355">MPKGVLLVNLGSPDSFEVKDIKRYLKEFLMDERVIDYPYWLRYLIVRGIILNVRPPKTSEAYKKIWWDEGSPLIVISKRLTAKVQAQVSVPVVMAMRYGNPSISEGLAALHQQGVTEVLLIPLYPQYAMATSETIEVLAEKLIREHYPQMVLHKFPPFFHRKEYIEALAGVTAPILADYPYDHLLFSYHGVPERHLYKTSPTPAHKHIEDGKRCCDPYSAEGAHCYRSHCFETTRLLAEALQLPEGKYSISFQSRLGADKWLTPFTSDRIKALAQSGVKRLAVITPAFVADCVETLEEIEMVGGKTFVENGGESFKLIPCLNDSELWAKALAQWINND</sequence>
<dbReference type="NCBIfam" id="TIGR00109">
    <property type="entry name" value="hemH"/>
    <property type="match status" value="1"/>
</dbReference>
<gene>
    <name evidence="7" type="primary">hemH</name>
    <name evidence="9" type="ORF">CGC53_03720</name>
</gene>
<evidence type="ECO:0000313" key="10">
    <source>
        <dbReference type="Proteomes" id="UP000217276"/>
    </source>
</evidence>
<dbReference type="GO" id="GO:0046872">
    <property type="term" value="F:metal ion binding"/>
    <property type="evidence" value="ECO:0007669"/>
    <property type="project" value="UniProtKB-KW"/>
</dbReference>
<keyword evidence="5 7" id="KW-0627">Porphyrin biosynthesis</keyword>
<dbReference type="RefSeq" id="WP_095913416.1">
    <property type="nucleotide sequence ID" value="NZ_CP022384.1"/>
</dbReference>
<feature type="binding site" evidence="7">
    <location>
        <position position="294"/>
    </location>
    <ligand>
        <name>Fe(2+)</name>
        <dbReference type="ChEBI" id="CHEBI:29033"/>
    </ligand>
</feature>
<keyword evidence="10" id="KW-1185">Reference proteome</keyword>
<dbReference type="InterPro" id="IPR001015">
    <property type="entry name" value="Ferrochelatase"/>
</dbReference>
<evidence type="ECO:0000256" key="6">
    <source>
        <dbReference type="ARBA" id="ARBA00024536"/>
    </source>
</evidence>
<reference evidence="10" key="1">
    <citation type="submission" date="2017-06" db="EMBL/GenBank/DDBJ databases">
        <title>Capnocytophaga spp. assemblies.</title>
        <authorList>
            <person name="Gulvik C.A."/>
        </authorList>
    </citation>
    <scope>NUCLEOTIDE SEQUENCE [LARGE SCALE GENOMIC DNA]</scope>
    <source>
        <strain evidence="10">H6253</strain>
    </source>
</reference>
<proteinExistence type="inferred from homology"/>
<dbReference type="EC" id="4.98.1.1" evidence="7"/>
<dbReference type="InterPro" id="IPR033659">
    <property type="entry name" value="Ferrochelatase_N"/>
</dbReference>
<dbReference type="CDD" id="cd00419">
    <property type="entry name" value="Ferrochelatase_C"/>
    <property type="match status" value="1"/>
</dbReference>
<evidence type="ECO:0000256" key="8">
    <source>
        <dbReference type="RuleBase" id="RU004185"/>
    </source>
</evidence>
<dbReference type="SUPFAM" id="SSF53800">
    <property type="entry name" value="Chelatase"/>
    <property type="match status" value="1"/>
</dbReference>
<dbReference type="KEGG" id="clk:CGC53_03720"/>
<accession>A0A250FBW8</accession>
<evidence type="ECO:0000256" key="3">
    <source>
        <dbReference type="ARBA" id="ARBA00023133"/>
    </source>
</evidence>
<dbReference type="Gene3D" id="3.40.50.1400">
    <property type="match status" value="3"/>
</dbReference>
<comment type="function">
    <text evidence="7">Catalyzes the ferrous insertion into protoporphyrin IX.</text>
</comment>
<comment type="similarity">
    <text evidence="1 7 8">Belongs to the ferrochelatase family.</text>
</comment>
<evidence type="ECO:0000256" key="4">
    <source>
        <dbReference type="ARBA" id="ARBA00023239"/>
    </source>
</evidence>
<evidence type="ECO:0000256" key="5">
    <source>
        <dbReference type="ARBA" id="ARBA00023244"/>
    </source>
</evidence>
<evidence type="ECO:0000256" key="7">
    <source>
        <dbReference type="HAMAP-Rule" id="MF_00323"/>
    </source>
</evidence>
<dbReference type="Pfam" id="PF00762">
    <property type="entry name" value="Ferrochelatase"/>
    <property type="match status" value="1"/>
</dbReference>
<keyword evidence="4 7" id="KW-0456">Lyase</keyword>
<dbReference type="PANTHER" id="PTHR11108">
    <property type="entry name" value="FERROCHELATASE"/>
    <property type="match status" value="1"/>
</dbReference>
<comment type="pathway">
    <text evidence="7">Porphyrin-containing compound metabolism; protoheme biosynthesis; protoheme from protoporphyrin-IX: step 1/1.</text>
</comment>
<dbReference type="AlphaFoldDB" id="A0A250FBW8"/>
<dbReference type="GO" id="GO:0004325">
    <property type="term" value="F:ferrochelatase activity"/>
    <property type="evidence" value="ECO:0007669"/>
    <property type="project" value="UniProtKB-UniRule"/>
</dbReference>
<dbReference type="CDD" id="cd03411">
    <property type="entry name" value="Ferrochelatase_N"/>
    <property type="match status" value="1"/>
</dbReference>
<dbReference type="PANTHER" id="PTHR11108:SF1">
    <property type="entry name" value="FERROCHELATASE, MITOCHONDRIAL"/>
    <property type="match status" value="1"/>
</dbReference>
<comment type="catalytic activity">
    <reaction evidence="7">
        <text>heme b + 2 H(+) = protoporphyrin IX + Fe(2+)</text>
        <dbReference type="Rhea" id="RHEA:22584"/>
        <dbReference type="ChEBI" id="CHEBI:15378"/>
        <dbReference type="ChEBI" id="CHEBI:29033"/>
        <dbReference type="ChEBI" id="CHEBI:57306"/>
        <dbReference type="ChEBI" id="CHEBI:60344"/>
        <dbReference type="EC" id="4.98.1.1"/>
    </reaction>
</comment>
<evidence type="ECO:0000313" key="9">
    <source>
        <dbReference type="EMBL" id="ATA81517.1"/>
    </source>
</evidence>
<evidence type="ECO:0000256" key="2">
    <source>
        <dbReference type="ARBA" id="ARBA00023004"/>
    </source>
</evidence>
<dbReference type="Proteomes" id="UP000217276">
    <property type="component" value="Chromosome"/>
</dbReference>
<dbReference type="InterPro" id="IPR033644">
    <property type="entry name" value="Ferrochelatase_C"/>
</dbReference>
<keyword evidence="7" id="KW-0479">Metal-binding</keyword>
<name>A0A250FBW8_9FLAO</name>
<comment type="catalytic activity">
    <reaction evidence="6">
        <text>Fe-coproporphyrin III + 2 H(+) = coproporphyrin III + Fe(2+)</text>
        <dbReference type="Rhea" id="RHEA:49572"/>
        <dbReference type="ChEBI" id="CHEBI:15378"/>
        <dbReference type="ChEBI" id="CHEBI:29033"/>
        <dbReference type="ChEBI" id="CHEBI:68438"/>
        <dbReference type="ChEBI" id="CHEBI:131725"/>
        <dbReference type="EC" id="4.99.1.9"/>
    </reaction>
    <physiologicalReaction direction="right-to-left" evidence="6">
        <dbReference type="Rhea" id="RHEA:49574"/>
    </physiologicalReaction>
</comment>
<organism evidence="9 10">
    <name type="scientific">Capnocytophaga leadbetteri</name>
    <dbReference type="NCBI Taxonomy" id="327575"/>
    <lineage>
        <taxon>Bacteria</taxon>
        <taxon>Pseudomonadati</taxon>
        <taxon>Bacteroidota</taxon>
        <taxon>Flavobacteriia</taxon>
        <taxon>Flavobacteriales</taxon>
        <taxon>Flavobacteriaceae</taxon>
        <taxon>Capnocytophaga</taxon>
    </lineage>
</organism>
<comment type="subcellular location">
    <subcellularLocation>
        <location evidence="7">Cytoplasm</location>
    </subcellularLocation>
</comment>
<dbReference type="GO" id="GO:0005737">
    <property type="term" value="C:cytoplasm"/>
    <property type="evidence" value="ECO:0007669"/>
    <property type="project" value="UniProtKB-SubCell"/>
</dbReference>
<evidence type="ECO:0000256" key="1">
    <source>
        <dbReference type="ARBA" id="ARBA00007718"/>
    </source>
</evidence>
<protein>
    <recommendedName>
        <fullName evidence="7">Ferrochelatase</fullName>
        <ecNumber evidence="7">4.98.1.1</ecNumber>
    </recommendedName>
    <alternativeName>
        <fullName evidence="7">Heme synthase</fullName>
    </alternativeName>
    <alternativeName>
        <fullName evidence="7">Protoheme ferro-lyase</fullName>
    </alternativeName>
</protein>
<keyword evidence="3 7" id="KW-0350">Heme biosynthesis</keyword>
<dbReference type="GO" id="GO:0006783">
    <property type="term" value="P:heme biosynthetic process"/>
    <property type="evidence" value="ECO:0007669"/>
    <property type="project" value="UniProtKB-UniRule"/>
</dbReference>
<dbReference type="UniPathway" id="UPA00252">
    <property type="reaction ID" value="UER00325"/>
</dbReference>
<dbReference type="HAMAP" id="MF_00323">
    <property type="entry name" value="Ferrochelatase"/>
    <property type="match status" value="1"/>
</dbReference>